<dbReference type="RefSeq" id="XP_019017459.1">
    <property type="nucleotide sequence ID" value="XM_019161135.1"/>
</dbReference>
<reference evidence="10 11" key="1">
    <citation type="journal article" date="2016" name="Proc. Natl. Acad. Sci. U.S.A.">
        <title>Comparative genomics of biotechnologically important yeasts.</title>
        <authorList>
            <person name="Riley R."/>
            <person name="Haridas S."/>
            <person name="Wolfe K.H."/>
            <person name="Lopes M.R."/>
            <person name="Hittinger C.T."/>
            <person name="Goeker M."/>
            <person name="Salamov A.A."/>
            <person name="Wisecaver J.H."/>
            <person name="Long T.M."/>
            <person name="Calvey C.H."/>
            <person name="Aerts A.L."/>
            <person name="Barry K.W."/>
            <person name="Choi C."/>
            <person name="Clum A."/>
            <person name="Coughlan A.Y."/>
            <person name="Deshpande S."/>
            <person name="Douglass A.P."/>
            <person name="Hanson S.J."/>
            <person name="Klenk H.-P."/>
            <person name="LaButti K.M."/>
            <person name="Lapidus A."/>
            <person name="Lindquist E.A."/>
            <person name="Lipzen A.M."/>
            <person name="Meier-Kolthoff J.P."/>
            <person name="Ohm R.A."/>
            <person name="Otillar R.P."/>
            <person name="Pangilinan J.L."/>
            <person name="Peng Y."/>
            <person name="Rokas A."/>
            <person name="Rosa C.A."/>
            <person name="Scheuner C."/>
            <person name="Sibirny A.A."/>
            <person name="Slot J.C."/>
            <person name="Stielow J.B."/>
            <person name="Sun H."/>
            <person name="Kurtzman C.P."/>
            <person name="Blackwell M."/>
            <person name="Grigoriev I.V."/>
            <person name="Jeffries T.W."/>
        </authorList>
    </citation>
    <scope>NUCLEOTIDE SEQUENCE [LARGE SCALE GENOMIC DNA]</scope>
    <source>
        <strain evidence="10 11">NRRL Y-2026</strain>
    </source>
</reference>
<feature type="transmembrane region" description="Helical" evidence="8">
    <location>
        <begin position="206"/>
        <end position="228"/>
    </location>
</feature>
<keyword evidence="5" id="KW-0029">Amino-acid transport</keyword>
<evidence type="ECO:0000256" key="3">
    <source>
        <dbReference type="ARBA" id="ARBA00022448"/>
    </source>
</evidence>
<dbReference type="Gene3D" id="1.20.1740.10">
    <property type="entry name" value="Amino acid/polyamine transporter I"/>
    <property type="match status" value="1"/>
</dbReference>
<evidence type="ECO:0000256" key="2">
    <source>
        <dbReference type="ARBA" id="ARBA00006983"/>
    </source>
</evidence>
<dbReference type="GeneID" id="30177822"/>
<dbReference type="GO" id="GO:0015171">
    <property type="term" value="F:amino acid transmembrane transporter activity"/>
    <property type="evidence" value="ECO:0007669"/>
    <property type="project" value="UniProtKB-ARBA"/>
</dbReference>
<evidence type="ECO:0000259" key="9">
    <source>
        <dbReference type="Pfam" id="PF00324"/>
    </source>
</evidence>
<evidence type="ECO:0000256" key="5">
    <source>
        <dbReference type="ARBA" id="ARBA00022970"/>
    </source>
</evidence>
<keyword evidence="6 8" id="KW-1133">Transmembrane helix</keyword>
<keyword evidence="4 8" id="KW-0812">Transmembrane</keyword>
<feature type="domain" description="Amino acid permease/ SLC12A" evidence="9">
    <location>
        <begin position="65"/>
        <end position="524"/>
    </location>
</feature>
<feature type="transmembrane region" description="Helical" evidence="8">
    <location>
        <begin position="145"/>
        <end position="164"/>
    </location>
</feature>
<feature type="transmembrane region" description="Helical" evidence="8">
    <location>
        <begin position="248"/>
        <end position="269"/>
    </location>
</feature>
<feature type="transmembrane region" description="Helical" evidence="8">
    <location>
        <begin position="92"/>
        <end position="110"/>
    </location>
</feature>
<evidence type="ECO:0000313" key="11">
    <source>
        <dbReference type="Proteomes" id="UP000094455"/>
    </source>
</evidence>
<name>A0A1E3NJU2_9ASCO</name>
<evidence type="ECO:0000256" key="6">
    <source>
        <dbReference type="ARBA" id="ARBA00022989"/>
    </source>
</evidence>
<feature type="transmembrane region" description="Helical" evidence="8">
    <location>
        <begin position="416"/>
        <end position="439"/>
    </location>
</feature>
<dbReference type="PIRSF" id="PIRSF006060">
    <property type="entry name" value="AA_transporter"/>
    <property type="match status" value="1"/>
</dbReference>
<dbReference type="AlphaFoldDB" id="A0A1E3NJU2"/>
<protein>
    <recommendedName>
        <fullName evidence="9">Amino acid permease/ SLC12A domain-containing protein</fullName>
    </recommendedName>
</protein>
<comment type="similarity">
    <text evidence="2">Belongs to the amino acid-polyamine-organocation (APC) superfamily. YAT (TC 2.A.3.10) family.</text>
</comment>
<dbReference type="PANTHER" id="PTHR43341">
    <property type="entry name" value="AMINO ACID PERMEASE"/>
    <property type="match status" value="1"/>
</dbReference>
<organism evidence="10 11">
    <name type="scientific">Pichia membranifaciens NRRL Y-2026</name>
    <dbReference type="NCBI Taxonomy" id="763406"/>
    <lineage>
        <taxon>Eukaryota</taxon>
        <taxon>Fungi</taxon>
        <taxon>Dikarya</taxon>
        <taxon>Ascomycota</taxon>
        <taxon>Saccharomycotina</taxon>
        <taxon>Pichiomycetes</taxon>
        <taxon>Pichiales</taxon>
        <taxon>Pichiaceae</taxon>
        <taxon>Pichia</taxon>
    </lineage>
</organism>
<feature type="transmembrane region" description="Helical" evidence="8">
    <location>
        <begin position="459"/>
        <end position="481"/>
    </location>
</feature>
<feature type="transmembrane region" description="Helical" evidence="8">
    <location>
        <begin position="387"/>
        <end position="404"/>
    </location>
</feature>
<dbReference type="OrthoDB" id="3900342at2759"/>
<feature type="transmembrane region" description="Helical" evidence="8">
    <location>
        <begin position="289"/>
        <end position="310"/>
    </location>
</feature>
<dbReference type="PANTHER" id="PTHR43341:SF1">
    <property type="entry name" value="GENERAL AMINO-ACID PERMEASE GAP1"/>
    <property type="match status" value="1"/>
</dbReference>
<comment type="subcellular location">
    <subcellularLocation>
        <location evidence="1">Membrane</location>
        <topology evidence="1">Multi-pass membrane protein</topology>
    </subcellularLocation>
</comment>
<evidence type="ECO:0000256" key="7">
    <source>
        <dbReference type="ARBA" id="ARBA00023136"/>
    </source>
</evidence>
<keyword evidence="7 8" id="KW-0472">Membrane</keyword>
<accession>A0A1E3NJU2</accession>
<dbReference type="Proteomes" id="UP000094455">
    <property type="component" value="Unassembled WGS sequence"/>
</dbReference>
<feature type="transmembrane region" description="Helical" evidence="8">
    <location>
        <begin position="341"/>
        <end position="366"/>
    </location>
</feature>
<feature type="transmembrane region" description="Helical" evidence="8">
    <location>
        <begin position="65"/>
        <end position="86"/>
    </location>
</feature>
<evidence type="ECO:0000256" key="8">
    <source>
        <dbReference type="SAM" id="Phobius"/>
    </source>
</evidence>
<dbReference type="STRING" id="763406.A0A1E3NJU2"/>
<dbReference type="GO" id="GO:0016020">
    <property type="term" value="C:membrane"/>
    <property type="evidence" value="ECO:0007669"/>
    <property type="project" value="UniProtKB-SubCell"/>
</dbReference>
<evidence type="ECO:0000313" key="10">
    <source>
        <dbReference type="EMBL" id="ODQ46346.1"/>
    </source>
</evidence>
<proteinExistence type="inferred from homology"/>
<dbReference type="InterPro" id="IPR004841">
    <property type="entry name" value="AA-permease/SLC12A_dom"/>
</dbReference>
<feature type="transmembrane region" description="Helical" evidence="8">
    <location>
        <begin position="501"/>
        <end position="517"/>
    </location>
</feature>
<evidence type="ECO:0000256" key="1">
    <source>
        <dbReference type="ARBA" id="ARBA00004141"/>
    </source>
</evidence>
<keyword evidence="3" id="KW-0813">Transport</keyword>
<sequence length="571" mass="63677">MASFPEGTASKNLATEEIYTIEDSVSGDFPDNVSIGDKEKLTDAMADAAAGVDVGYKRQITGRQVLMITFGAGIGTGFWVGMGSALRNGGPFGIVFAYTIEAYIVYVMFIQTGEMTAYQPIHGGFINQDLLYLDEAISFAQGINFAFNWMIVLAAELTAGINIIRFWDKEHVVSTAEWIVVFGVIYAIFNVWPVKAYGYIEYVQSFIKIVSMAGVTLFMLVATCGGLPKGGPIGYKYWTHPGWDRNGIKGICMALAQAGFSFGGGEHIAIVAGEVKQPRKFIPRCVNPIFWRLGVFFIGNSWLITMNVPYDDPLLNNASGSLTSPYIITMLNGGVKVLPHILNALILLSVISCGNSSVYIGSRSLVACSDLNLIHPFFGKKDKQGRPWPALVCVFIVGLGLAFLNCSSTGQVVYDWFNSLCALNGYFTWLAIYFAHYRFRAGLKAQGIDFKKFKLYDRFFPWTTYSATFIIFCLFVAQFYIGLFPLHDKGMDAKDRAKNFFLTYLCVPLFGLCWLYYKLRWKTVLKKPEDMNFSYGKKWDEIEELEARQKAAKGGSDKKDRIDALVEKYLA</sequence>
<gene>
    <name evidence="10" type="ORF">PICMEDRAFT_16244</name>
</gene>
<dbReference type="InterPro" id="IPR050524">
    <property type="entry name" value="APC_YAT"/>
</dbReference>
<feature type="transmembrane region" description="Helical" evidence="8">
    <location>
        <begin position="176"/>
        <end position="194"/>
    </location>
</feature>
<dbReference type="Pfam" id="PF00324">
    <property type="entry name" value="AA_permease"/>
    <property type="match status" value="1"/>
</dbReference>
<evidence type="ECO:0000256" key="4">
    <source>
        <dbReference type="ARBA" id="ARBA00022692"/>
    </source>
</evidence>
<keyword evidence="11" id="KW-1185">Reference proteome</keyword>
<dbReference type="EMBL" id="KV454003">
    <property type="protein sequence ID" value="ODQ46346.1"/>
    <property type="molecule type" value="Genomic_DNA"/>
</dbReference>